<accession>A0A0D3IEH8</accession>
<keyword evidence="3" id="KW-1003">Cell membrane</keyword>
<dbReference type="EnsemblProtists" id="EOD09663">
    <property type="protein sequence ID" value="EOD09663"/>
    <property type="gene ID" value="EMIHUDRAFT_631867"/>
</dbReference>
<dbReference type="AlphaFoldDB" id="A0A0D3IEH8"/>
<dbReference type="InterPro" id="IPR030381">
    <property type="entry name" value="G_DYNAMIN_dom"/>
</dbReference>
<dbReference type="PaxDb" id="2903-EOD09663"/>
<feature type="domain" description="Dynamin-type G" evidence="10">
    <location>
        <begin position="51"/>
        <end position="284"/>
    </location>
</feature>
<keyword evidence="5" id="KW-0967">Endosome</keyword>
<dbReference type="SUPFAM" id="SSF47473">
    <property type="entry name" value="EF-hand"/>
    <property type="match status" value="1"/>
</dbReference>
<feature type="compositionally biased region" description="Pro residues" evidence="8">
    <location>
        <begin position="611"/>
        <end position="623"/>
    </location>
</feature>
<dbReference type="InterPro" id="IPR011992">
    <property type="entry name" value="EF-hand-dom_pair"/>
</dbReference>
<dbReference type="GO" id="GO:0016197">
    <property type="term" value="P:endosomal transport"/>
    <property type="evidence" value="ECO:0007669"/>
    <property type="project" value="TreeGrafter"/>
</dbReference>
<keyword evidence="6" id="KW-0106">Calcium</keyword>
<dbReference type="GO" id="GO:0005525">
    <property type="term" value="F:GTP binding"/>
    <property type="evidence" value="ECO:0007669"/>
    <property type="project" value="InterPro"/>
</dbReference>
<proteinExistence type="predicted"/>
<evidence type="ECO:0000256" key="2">
    <source>
        <dbReference type="ARBA" id="ARBA00004481"/>
    </source>
</evidence>
<evidence type="ECO:0000256" key="3">
    <source>
        <dbReference type="ARBA" id="ARBA00022475"/>
    </source>
</evidence>
<dbReference type="Gene3D" id="1.10.238.10">
    <property type="entry name" value="EF-hand"/>
    <property type="match status" value="1"/>
</dbReference>
<dbReference type="CDD" id="cd09913">
    <property type="entry name" value="EHD"/>
    <property type="match status" value="1"/>
</dbReference>
<feature type="compositionally biased region" description="Low complexity" evidence="8">
    <location>
        <begin position="430"/>
        <end position="456"/>
    </location>
</feature>
<evidence type="ECO:0000256" key="6">
    <source>
        <dbReference type="ARBA" id="ARBA00022837"/>
    </source>
</evidence>
<feature type="region of interest" description="Disordered" evidence="8">
    <location>
        <begin position="403"/>
        <end position="491"/>
    </location>
</feature>
<evidence type="ECO:0000256" key="1">
    <source>
        <dbReference type="ARBA" id="ARBA00004413"/>
    </source>
</evidence>
<dbReference type="RefSeq" id="XP_005762092.1">
    <property type="nucleotide sequence ID" value="XM_005762035.1"/>
</dbReference>
<sequence length="623" mass="66951">MPKRRGPQCDVAAFDSILDGVRSIYMTKVRPLEEQSLVQHFHYPLLADCDFEARPMVLLVGQYSVGKTSFIRYLLESDFPGMHVGPEPTTDRFQAIMYGAAARELPGNALASNPDTPFYELSRCFGNAFLSKFSGCEVPSLFARGCTLIDTPGVLSGRKQTEDRLYSYEDVVRWFAPRADLILLMFDAHKVDISDEFKRVIEVLQGHDDKVRVVMNKADSLSPEELLRVNSALSWSLSRILRSPESRRVYVGSFWDAPLRHGNFLNPLFESEAVALLTDLAAVPRNCTVGRINALVARTRRVRVQALLLQHLRAEMPKVGSKDRKQRELIAGIEDVFYAVMKRHNLPAGDFPDVSKFRHTLACRDFAKFKKLDPRSLDALEAILSTDVAQLMERFDAIPGGGLAPAATEASPSPSVHAGGAPVAVPPMDPWAAASPAAAQAKEAAAASTPTPADPWSHPPPGGTDPWSTQSLGAALPESEPNRRGAGGGGGAGSAVLDGLFGVGSAGAAQSRSPSCAGPAPAAPAPSAAWVVSATEKARYDSIFQQMAPDGGRASGAKVAPVLRRSGLPNDALKAIWSLCDVGGAGSLDADWFSVAMHLAMRSKKGEPLPQVLPPEYVPPSAR</sequence>
<feature type="region of interest" description="Disordered" evidence="8">
    <location>
        <begin position="604"/>
        <end position="623"/>
    </location>
</feature>
<evidence type="ECO:0000256" key="8">
    <source>
        <dbReference type="SAM" id="MobiDB-lite"/>
    </source>
</evidence>
<feature type="domain" description="EH" evidence="9">
    <location>
        <begin position="536"/>
        <end position="623"/>
    </location>
</feature>
<evidence type="ECO:0000256" key="5">
    <source>
        <dbReference type="ARBA" id="ARBA00022753"/>
    </source>
</evidence>
<evidence type="ECO:0000259" key="9">
    <source>
        <dbReference type="PROSITE" id="PS50031"/>
    </source>
</evidence>
<reference evidence="11" key="2">
    <citation type="submission" date="2024-10" db="UniProtKB">
        <authorList>
            <consortium name="EnsemblProtists"/>
        </authorList>
    </citation>
    <scope>IDENTIFICATION</scope>
</reference>
<dbReference type="Pfam" id="PF12763">
    <property type="entry name" value="EH"/>
    <property type="match status" value="1"/>
</dbReference>
<dbReference type="GO" id="GO:0005886">
    <property type="term" value="C:plasma membrane"/>
    <property type="evidence" value="ECO:0007669"/>
    <property type="project" value="UniProtKB-SubCell"/>
</dbReference>
<dbReference type="STRING" id="2903.R1BIM0"/>
<dbReference type="Proteomes" id="UP000013827">
    <property type="component" value="Unassembled WGS sequence"/>
</dbReference>
<dbReference type="HOGENOM" id="CLU_017595_1_1_1"/>
<dbReference type="InterPro" id="IPR040990">
    <property type="entry name" value="DUF5600"/>
</dbReference>
<dbReference type="KEGG" id="ehx:EMIHUDRAFT_631867"/>
<dbReference type="eggNOG" id="KOG0998">
    <property type="taxonomic scope" value="Eukaryota"/>
</dbReference>
<evidence type="ECO:0000259" key="10">
    <source>
        <dbReference type="PROSITE" id="PS51718"/>
    </source>
</evidence>
<dbReference type="SMART" id="SM00027">
    <property type="entry name" value="EH"/>
    <property type="match status" value="1"/>
</dbReference>
<feature type="compositionally biased region" description="Low complexity" evidence="8">
    <location>
        <begin position="404"/>
        <end position="415"/>
    </location>
</feature>
<evidence type="ECO:0000313" key="12">
    <source>
        <dbReference type="Proteomes" id="UP000013827"/>
    </source>
</evidence>
<dbReference type="GO" id="GO:0006897">
    <property type="term" value="P:endocytosis"/>
    <property type="evidence" value="ECO:0007669"/>
    <property type="project" value="TreeGrafter"/>
</dbReference>
<dbReference type="PANTHER" id="PTHR11216:SF31">
    <property type="entry name" value="AT21416P"/>
    <property type="match status" value="1"/>
</dbReference>
<dbReference type="CDD" id="cd00052">
    <property type="entry name" value="EH"/>
    <property type="match status" value="1"/>
</dbReference>
<organism evidence="11 12">
    <name type="scientific">Emiliania huxleyi (strain CCMP1516)</name>
    <dbReference type="NCBI Taxonomy" id="280463"/>
    <lineage>
        <taxon>Eukaryota</taxon>
        <taxon>Haptista</taxon>
        <taxon>Haptophyta</taxon>
        <taxon>Prymnesiophyceae</taxon>
        <taxon>Isochrysidales</taxon>
        <taxon>Noelaerhabdaceae</taxon>
        <taxon>Emiliania</taxon>
    </lineage>
</organism>
<evidence type="ECO:0000256" key="4">
    <source>
        <dbReference type="ARBA" id="ARBA00022723"/>
    </source>
</evidence>
<dbReference type="InterPro" id="IPR045063">
    <property type="entry name" value="Dynamin_N"/>
</dbReference>
<evidence type="ECO:0000313" key="11">
    <source>
        <dbReference type="EnsemblProtists" id="EOD09663"/>
    </source>
</evidence>
<evidence type="ECO:0000256" key="7">
    <source>
        <dbReference type="ARBA" id="ARBA00023136"/>
    </source>
</evidence>
<evidence type="ECO:0008006" key="13">
    <source>
        <dbReference type="Google" id="ProtNLM"/>
    </source>
</evidence>
<name>A0A0D3IEH8_EMIH1</name>
<dbReference type="GO" id="GO:0010008">
    <property type="term" value="C:endosome membrane"/>
    <property type="evidence" value="ECO:0007669"/>
    <property type="project" value="UniProtKB-SubCell"/>
</dbReference>
<keyword evidence="7" id="KW-0472">Membrane</keyword>
<dbReference type="eggNOG" id="KOG1954">
    <property type="taxonomic scope" value="Eukaryota"/>
</dbReference>
<dbReference type="InterPro" id="IPR031692">
    <property type="entry name" value="EHD_N"/>
</dbReference>
<dbReference type="SUPFAM" id="SSF52540">
    <property type="entry name" value="P-loop containing nucleoside triphosphate hydrolases"/>
    <property type="match status" value="1"/>
</dbReference>
<dbReference type="InterPro" id="IPR000261">
    <property type="entry name" value="EH_dom"/>
</dbReference>
<dbReference type="Pfam" id="PF18150">
    <property type="entry name" value="DUF5600"/>
    <property type="match status" value="1"/>
</dbReference>
<dbReference type="PROSITE" id="PS51718">
    <property type="entry name" value="G_DYNAMIN_2"/>
    <property type="match status" value="1"/>
</dbReference>
<protein>
    <recommendedName>
        <fullName evidence="13">EH domain-containing protein</fullName>
    </recommendedName>
</protein>
<dbReference type="Pfam" id="PF00350">
    <property type="entry name" value="Dynamin_N"/>
    <property type="match status" value="1"/>
</dbReference>
<dbReference type="Gene3D" id="1.10.268.20">
    <property type="match status" value="1"/>
</dbReference>
<dbReference type="GO" id="GO:0046872">
    <property type="term" value="F:metal ion binding"/>
    <property type="evidence" value="ECO:0007669"/>
    <property type="project" value="UniProtKB-KW"/>
</dbReference>
<comment type="subcellular location">
    <subcellularLocation>
        <location evidence="1">Cell membrane</location>
        <topology evidence="1">Peripheral membrane protein</topology>
        <orientation evidence="1">Cytoplasmic side</orientation>
    </subcellularLocation>
    <subcellularLocation>
        <location evidence="2">Endosome membrane</location>
        <topology evidence="2">Peripheral membrane protein</topology>
    </subcellularLocation>
</comment>
<keyword evidence="4" id="KW-0479">Metal-binding</keyword>
<dbReference type="PROSITE" id="PS50031">
    <property type="entry name" value="EH"/>
    <property type="match status" value="1"/>
</dbReference>
<dbReference type="Gene3D" id="3.40.50.300">
    <property type="entry name" value="P-loop containing nucleotide triphosphate hydrolases"/>
    <property type="match status" value="1"/>
</dbReference>
<keyword evidence="12" id="KW-1185">Reference proteome</keyword>
<dbReference type="GeneID" id="17255514"/>
<dbReference type="PANTHER" id="PTHR11216">
    <property type="entry name" value="EH DOMAIN"/>
    <property type="match status" value="1"/>
</dbReference>
<dbReference type="Pfam" id="PF16880">
    <property type="entry name" value="EHD_N"/>
    <property type="match status" value="1"/>
</dbReference>
<reference evidence="12" key="1">
    <citation type="journal article" date="2013" name="Nature">
        <title>Pan genome of the phytoplankton Emiliania underpins its global distribution.</title>
        <authorList>
            <person name="Read B.A."/>
            <person name="Kegel J."/>
            <person name="Klute M.J."/>
            <person name="Kuo A."/>
            <person name="Lefebvre S.C."/>
            <person name="Maumus F."/>
            <person name="Mayer C."/>
            <person name="Miller J."/>
            <person name="Monier A."/>
            <person name="Salamov A."/>
            <person name="Young J."/>
            <person name="Aguilar M."/>
            <person name="Claverie J.M."/>
            <person name="Frickenhaus S."/>
            <person name="Gonzalez K."/>
            <person name="Herman E.K."/>
            <person name="Lin Y.C."/>
            <person name="Napier J."/>
            <person name="Ogata H."/>
            <person name="Sarno A.F."/>
            <person name="Shmutz J."/>
            <person name="Schroeder D."/>
            <person name="de Vargas C."/>
            <person name="Verret F."/>
            <person name="von Dassow P."/>
            <person name="Valentin K."/>
            <person name="Van de Peer Y."/>
            <person name="Wheeler G."/>
            <person name="Dacks J.B."/>
            <person name="Delwiche C.F."/>
            <person name="Dyhrman S.T."/>
            <person name="Glockner G."/>
            <person name="John U."/>
            <person name="Richards T."/>
            <person name="Worden A.Z."/>
            <person name="Zhang X."/>
            <person name="Grigoriev I.V."/>
            <person name="Allen A.E."/>
            <person name="Bidle K."/>
            <person name="Borodovsky M."/>
            <person name="Bowler C."/>
            <person name="Brownlee C."/>
            <person name="Cock J.M."/>
            <person name="Elias M."/>
            <person name="Gladyshev V.N."/>
            <person name="Groth M."/>
            <person name="Guda C."/>
            <person name="Hadaegh A."/>
            <person name="Iglesias-Rodriguez M.D."/>
            <person name="Jenkins J."/>
            <person name="Jones B.M."/>
            <person name="Lawson T."/>
            <person name="Leese F."/>
            <person name="Lindquist E."/>
            <person name="Lobanov A."/>
            <person name="Lomsadze A."/>
            <person name="Malik S.B."/>
            <person name="Marsh M.E."/>
            <person name="Mackinder L."/>
            <person name="Mock T."/>
            <person name="Mueller-Roeber B."/>
            <person name="Pagarete A."/>
            <person name="Parker M."/>
            <person name="Probert I."/>
            <person name="Quesneville H."/>
            <person name="Raines C."/>
            <person name="Rensing S.A."/>
            <person name="Riano-Pachon D.M."/>
            <person name="Richier S."/>
            <person name="Rokitta S."/>
            <person name="Shiraiwa Y."/>
            <person name="Soanes D.M."/>
            <person name="van der Giezen M."/>
            <person name="Wahlund T.M."/>
            <person name="Williams B."/>
            <person name="Wilson W."/>
            <person name="Wolfe G."/>
            <person name="Wurch L.L."/>
        </authorList>
    </citation>
    <scope>NUCLEOTIDE SEQUENCE</scope>
</reference>
<dbReference type="InterPro" id="IPR027417">
    <property type="entry name" value="P-loop_NTPase"/>
</dbReference>